<feature type="region of interest" description="Disordered" evidence="1">
    <location>
        <begin position="1"/>
        <end position="21"/>
    </location>
</feature>
<keyword evidence="3" id="KW-1185">Reference proteome</keyword>
<evidence type="ECO:0000313" key="3">
    <source>
        <dbReference type="Proteomes" id="UP001066276"/>
    </source>
</evidence>
<reference evidence="2" key="1">
    <citation type="journal article" date="2022" name="bioRxiv">
        <title>Sequencing and chromosome-scale assembly of the giantPleurodeles waltlgenome.</title>
        <authorList>
            <person name="Brown T."/>
            <person name="Elewa A."/>
            <person name="Iarovenko S."/>
            <person name="Subramanian E."/>
            <person name="Araus A.J."/>
            <person name="Petzold A."/>
            <person name="Susuki M."/>
            <person name="Suzuki K.-i.T."/>
            <person name="Hayashi T."/>
            <person name="Toyoda A."/>
            <person name="Oliveira C."/>
            <person name="Osipova E."/>
            <person name="Leigh N.D."/>
            <person name="Simon A."/>
            <person name="Yun M.H."/>
        </authorList>
    </citation>
    <scope>NUCLEOTIDE SEQUENCE</scope>
    <source>
        <strain evidence="2">20211129_DDA</strain>
        <tissue evidence="2">Liver</tissue>
    </source>
</reference>
<comment type="caution">
    <text evidence="2">The sequence shown here is derived from an EMBL/GenBank/DDBJ whole genome shotgun (WGS) entry which is preliminary data.</text>
</comment>
<evidence type="ECO:0000256" key="1">
    <source>
        <dbReference type="SAM" id="MobiDB-lite"/>
    </source>
</evidence>
<sequence length="70" mass="7639">MPPGNGCVTPRVHEAPVSPGVATTRERTRLASGLRVTGFPVLLLLRFLPLLRCYWFHAVAAPAPVILLHK</sequence>
<protein>
    <submittedName>
        <fullName evidence="2">Uncharacterized protein</fullName>
    </submittedName>
</protein>
<dbReference type="EMBL" id="JANPWB010000015">
    <property type="protein sequence ID" value="KAJ1087558.1"/>
    <property type="molecule type" value="Genomic_DNA"/>
</dbReference>
<evidence type="ECO:0000313" key="2">
    <source>
        <dbReference type="EMBL" id="KAJ1087558.1"/>
    </source>
</evidence>
<gene>
    <name evidence="2" type="ORF">NDU88_000725</name>
</gene>
<dbReference type="Proteomes" id="UP001066276">
    <property type="component" value="Chromosome 11"/>
</dbReference>
<dbReference type="AlphaFoldDB" id="A0AAV7LDW2"/>
<proteinExistence type="predicted"/>
<name>A0AAV7LDW2_PLEWA</name>
<accession>A0AAV7LDW2</accession>
<organism evidence="2 3">
    <name type="scientific">Pleurodeles waltl</name>
    <name type="common">Iberian ribbed newt</name>
    <dbReference type="NCBI Taxonomy" id="8319"/>
    <lineage>
        <taxon>Eukaryota</taxon>
        <taxon>Metazoa</taxon>
        <taxon>Chordata</taxon>
        <taxon>Craniata</taxon>
        <taxon>Vertebrata</taxon>
        <taxon>Euteleostomi</taxon>
        <taxon>Amphibia</taxon>
        <taxon>Batrachia</taxon>
        <taxon>Caudata</taxon>
        <taxon>Salamandroidea</taxon>
        <taxon>Salamandridae</taxon>
        <taxon>Pleurodelinae</taxon>
        <taxon>Pleurodeles</taxon>
    </lineage>
</organism>